<gene>
    <name evidence="1" type="ORF">BG20_I0938</name>
</gene>
<sequence length="69" mass="8364">MRSILDDIDELLKMDVGYIRRLEKIKKTIQRNSSLWDADLRYVEQLAKHYLNETYDYPKKNITSRGYHT</sequence>
<protein>
    <submittedName>
        <fullName evidence="1">Uncharacterized protein</fullName>
    </submittedName>
</protein>
<dbReference type="AlphaFoldDB" id="S2EQ85"/>
<reference evidence="1 2" key="1">
    <citation type="journal article" date="2012" name="J. Bacteriol.">
        <title>Genome Sequence of "Candidatus Nitrosoarchaeum limnia" BG20, a Low-Salinity Ammonia-Oxidizing Archaeon from the San Francisco Bay Estuary.</title>
        <authorList>
            <person name="Mosier A.C."/>
            <person name="Allen E.E."/>
            <person name="Kim M."/>
            <person name="Ferriera S."/>
            <person name="Francis C.A."/>
        </authorList>
    </citation>
    <scope>NUCLEOTIDE SEQUENCE [LARGE SCALE GENOMIC DNA]</scope>
    <source>
        <strain evidence="1 2">BG20</strain>
    </source>
</reference>
<keyword evidence="2" id="KW-1185">Reference proteome</keyword>
<dbReference type="EMBL" id="AHJG01000281">
    <property type="protein sequence ID" value="EPA04634.1"/>
    <property type="molecule type" value="Genomic_DNA"/>
</dbReference>
<comment type="caution">
    <text evidence="1">The sequence shown here is derived from an EMBL/GenBank/DDBJ whole genome shotgun (WGS) entry which is preliminary data.</text>
</comment>
<proteinExistence type="predicted"/>
<name>S2EQ85_9ARCH</name>
<evidence type="ECO:0000313" key="1">
    <source>
        <dbReference type="EMBL" id="EPA04634.1"/>
    </source>
</evidence>
<accession>S2EQ85</accession>
<organism evidence="1 2">
    <name type="scientific">Candidatus Nitrosarchaeum limnium BG20</name>
    <dbReference type="NCBI Taxonomy" id="859192"/>
    <lineage>
        <taxon>Archaea</taxon>
        <taxon>Nitrososphaerota</taxon>
        <taxon>Nitrososphaeria</taxon>
        <taxon>Nitrosopumilales</taxon>
        <taxon>Nitrosopumilaceae</taxon>
        <taxon>Nitrosarchaeum</taxon>
    </lineage>
</organism>
<dbReference type="Proteomes" id="UP000014065">
    <property type="component" value="Unassembled WGS sequence"/>
</dbReference>
<evidence type="ECO:0000313" key="2">
    <source>
        <dbReference type="Proteomes" id="UP000014065"/>
    </source>
</evidence>